<dbReference type="AlphaFoldDB" id="A0A0F9DY37"/>
<sequence>MNKKTWTQWDCVYVAGNEVILTLRHDLDYT</sequence>
<evidence type="ECO:0000313" key="1">
    <source>
        <dbReference type="EMBL" id="KKL58736.1"/>
    </source>
</evidence>
<name>A0A0F9DY37_9ZZZZ</name>
<dbReference type="EMBL" id="LAZR01029718">
    <property type="protein sequence ID" value="KKL58736.1"/>
    <property type="molecule type" value="Genomic_DNA"/>
</dbReference>
<accession>A0A0F9DY37</accession>
<organism evidence="1">
    <name type="scientific">marine sediment metagenome</name>
    <dbReference type="NCBI Taxonomy" id="412755"/>
    <lineage>
        <taxon>unclassified sequences</taxon>
        <taxon>metagenomes</taxon>
        <taxon>ecological metagenomes</taxon>
    </lineage>
</organism>
<reference evidence="1" key="1">
    <citation type="journal article" date="2015" name="Nature">
        <title>Complex archaea that bridge the gap between prokaryotes and eukaryotes.</title>
        <authorList>
            <person name="Spang A."/>
            <person name="Saw J.H."/>
            <person name="Jorgensen S.L."/>
            <person name="Zaremba-Niedzwiedzka K."/>
            <person name="Martijn J."/>
            <person name="Lind A.E."/>
            <person name="van Eijk R."/>
            <person name="Schleper C."/>
            <person name="Guy L."/>
            <person name="Ettema T.J."/>
        </authorList>
    </citation>
    <scope>NUCLEOTIDE SEQUENCE</scope>
</reference>
<protein>
    <submittedName>
        <fullName evidence="1">Uncharacterized protein</fullName>
    </submittedName>
</protein>
<comment type="caution">
    <text evidence="1">The sequence shown here is derived from an EMBL/GenBank/DDBJ whole genome shotgun (WGS) entry which is preliminary data.</text>
</comment>
<proteinExistence type="predicted"/>
<feature type="non-terminal residue" evidence="1">
    <location>
        <position position="30"/>
    </location>
</feature>
<gene>
    <name evidence="1" type="ORF">LCGC14_2222330</name>
</gene>